<feature type="transmembrane region" description="Helical" evidence="1">
    <location>
        <begin position="46"/>
        <end position="69"/>
    </location>
</feature>
<reference evidence="2 3" key="1">
    <citation type="submission" date="2013-08" db="EMBL/GenBank/DDBJ databases">
        <authorList>
            <person name="Weinstock G."/>
            <person name="Sodergren E."/>
            <person name="Wylie T."/>
            <person name="Fulton L."/>
            <person name="Fulton R."/>
            <person name="Fronick C."/>
            <person name="O'Laughlin M."/>
            <person name="Godfrey J."/>
            <person name="Miner T."/>
            <person name="Herter B."/>
            <person name="Appelbaum E."/>
            <person name="Cordes M."/>
            <person name="Lek S."/>
            <person name="Wollam A."/>
            <person name="Pepin K.H."/>
            <person name="Palsikar V.B."/>
            <person name="Mitreva M."/>
            <person name="Wilson R.K."/>
        </authorList>
    </citation>
    <scope>NUCLEOTIDE SEQUENCE [LARGE SCALE GENOMIC DNA]</scope>
    <source>
        <strain evidence="2 3">ATCC 12856</strain>
    </source>
</reference>
<sequence>MLLLYDAGHRSLGDLHTLLTKLVGDLWTAVELAGLIIDFLDLLRPFLVLALPMALGMPLPFVISAAGYVQNIAHLLQPVLEAVFVDERIFYRWSFAKKCILNFRCVKCTFYTTGQLKSF</sequence>
<evidence type="ECO:0000313" key="3">
    <source>
        <dbReference type="Proteomes" id="UP000016511"/>
    </source>
</evidence>
<dbReference type="Proteomes" id="UP000016511">
    <property type="component" value="Unassembled WGS sequence"/>
</dbReference>
<dbReference type="AlphaFoldDB" id="U1X1M1"/>
<protein>
    <submittedName>
        <fullName evidence="2">Uncharacterized protein</fullName>
    </submittedName>
</protein>
<organism evidence="2 3">
    <name type="scientific">Aneurinibacillus aneurinilyticus ATCC 12856</name>
    <dbReference type="NCBI Taxonomy" id="649747"/>
    <lineage>
        <taxon>Bacteria</taxon>
        <taxon>Bacillati</taxon>
        <taxon>Bacillota</taxon>
        <taxon>Bacilli</taxon>
        <taxon>Bacillales</taxon>
        <taxon>Paenibacillaceae</taxon>
        <taxon>Aneurinibacillus group</taxon>
        <taxon>Aneurinibacillus</taxon>
    </lineage>
</organism>
<keyword evidence="1" id="KW-1133">Transmembrane helix</keyword>
<proteinExistence type="predicted"/>
<dbReference type="HOGENOM" id="CLU_2056475_0_0_9"/>
<keyword evidence="3" id="KW-1185">Reference proteome</keyword>
<keyword evidence="1" id="KW-0472">Membrane</keyword>
<keyword evidence="1" id="KW-0812">Transmembrane</keyword>
<comment type="caution">
    <text evidence="2">The sequence shown here is derived from an EMBL/GenBank/DDBJ whole genome shotgun (WGS) entry which is preliminary data.</text>
</comment>
<accession>U1X1M1</accession>
<gene>
    <name evidence="2" type="ORF">HMPREF0083_03053</name>
</gene>
<evidence type="ECO:0000256" key="1">
    <source>
        <dbReference type="SAM" id="Phobius"/>
    </source>
</evidence>
<evidence type="ECO:0000313" key="2">
    <source>
        <dbReference type="EMBL" id="ERI08865.1"/>
    </source>
</evidence>
<name>U1X1M1_ANEAE</name>
<dbReference type="EMBL" id="AWSJ01000185">
    <property type="protein sequence ID" value="ERI08865.1"/>
    <property type="molecule type" value="Genomic_DNA"/>
</dbReference>